<dbReference type="Proteomes" id="UP001174677">
    <property type="component" value="Chromosome 8"/>
</dbReference>
<organism evidence="2 3">
    <name type="scientific">Hevea brasiliensis</name>
    <name type="common">Para rubber tree</name>
    <name type="synonym">Siphonia brasiliensis</name>
    <dbReference type="NCBI Taxonomy" id="3981"/>
    <lineage>
        <taxon>Eukaryota</taxon>
        <taxon>Viridiplantae</taxon>
        <taxon>Streptophyta</taxon>
        <taxon>Embryophyta</taxon>
        <taxon>Tracheophyta</taxon>
        <taxon>Spermatophyta</taxon>
        <taxon>Magnoliopsida</taxon>
        <taxon>eudicotyledons</taxon>
        <taxon>Gunneridae</taxon>
        <taxon>Pentapetalae</taxon>
        <taxon>rosids</taxon>
        <taxon>fabids</taxon>
        <taxon>Malpighiales</taxon>
        <taxon>Euphorbiaceae</taxon>
        <taxon>Crotonoideae</taxon>
        <taxon>Micrandreae</taxon>
        <taxon>Hevea</taxon>
    </lineage>
</organism>
<feature type="region of interest" description="Disordered" evidence="1">
    <location>
        <begin position="224"/>
        <end position="265"/>
    </location>
</feature>
<feature type="region of interest" description="Disordered" evidence="1">
    <location>
        <begin position="286"/>
        <end position="319"/>
    </location>
</feature>
<dbReference type="EMBL" id="JARPOI010000008">
    <property type="protein sequence ID" value="KAJ9174489.1"/>
    <property type="molecule type" value="Genomic_DNA"/>
</dbReference>
<feature type="compositionally biased region" description="Basic and acidic residues" evidence="1">
    <location>
        <begin position="104"/>
        <end position="114"/>
    </location>
</feature>
<proteinExistence type="predicted"/>
<feature type="compositionally biased region" description="Basic and acidic residues" evidence="1">
    <location>
        <begin position="224"/>
        <end position="253"/>
    </location>
</feature>
<reference evidence="2 3" key="1">
    <citation type="journal article" date="2023" name="Plant Biotechnol. J.">
        <title>Chromosome-level wild Hevea brasiliensis genome provides new tools for genomic-assisted breeding and valuable loci to elevate rubber yield.</title>
        <authorList>
            <person name="Cheng H."/>
            <person name="Song X."/>
            <person name="Hu Y."/>
            <person name="Wu T."/>
            <person name="Yang Q."/>
            <person name="An Z."/>
            <person name="Feng S."/>
            <person name="Deng Z."/>
            <person name="Wu W."/>
            <person name="Zeng X."/>
            <person name="Tu M."/>
            <person name="Wang X."/>
            <person name="Huang H."/>
        </authorList>
    </citation>
    <scope>NUCLEOTIDE SEQUENCE [LARGE SCALE GENOMIC DNA]</scope>
    <source>
        <strain evidence="2">MT/VB/25A 57/8</strain>
    </source>
</reference>
<accession>A0ABQ9M6G2</accession>
<dbReference type="PANTHER" id="PTHR36373:SF1">
    <property type="entry name" value="EXPRESSED PROTEIN"/>
    <property type="match status" value="1"/>
</dbReference>
<evidence type="ECO:0000256" key="1">
    <source>
        <dbReference type="SAM" id="MobiDB-lite"/>
    </source>
</evidence>
<keyword evidence="3" id="KW-1185">Reference proteome</keyword>
<name>A0ABQ9M6G2_HEVBR</name>
<sequence length="367" mass="41953">MEPAKIDWKRVESIFVKDNLYENINAPKWVDFLNPGDDFIDDDAWFCRPDCNHPKTAEDFFRTTPASKLLRSADKSKSPFGYGNPRDAKLKRRGQSQCSFTYSDRSKFSEDSENKNPNLSTPPNYQAKFLKEMTKSSAEKKKPVDDIFQTNEAPRLKSTLSARNLFAGKEILCHISEFCNELKKIARRARERVCDEKLNEKESQLRQKKDVAVVNGSSREALGKVDVKEKERKPLLESGKDKSEGIEKGSVKEKQRRKKLNEDAENIPVPLNLENVRHKGEGRLLQIRTNPPSPQCFSATRSPTKTTPSKASKSRLMERGILQEVKQSKEVAKEETEDKGRNFSIVDGRETKALDVFWFLKPCTMSS</sequence>
<dbReference type="PANTHER" id="PTHR36373">
    <property type="entry name" value="EXPRESSED PROTEIN"/>
    <property type="match status" value="1"/>
</dbReference>
<evidence type="ECO:0000313" key="3">
    <source>
        <dbReference type="Proteomes" id="UP001174677"/>
    </source>
</evidence>
<evidence type="ECO:0000313" key="2">
    <source>
        <dbReference type="EMBL" id="KAJ9174489.1"/>
    </source>
</evidence>
<feature type="region of interest" description="Disordered" evidence="1">
    <location>
        <begin position="71"/>
        <end position="124"/>
    </location>
</feature>
<protein>
    <submittedName>
        <fullName evidence="2">Uncharacterized protein</fullName>
    </submittedName>
</protein>
<gene>
    <name evidence="2" type="ORF">P3X46_013127</name>
</gene>
<feature type="compositionally biased region" description="Polar residues" evidence="1">
    <location>
        <begin position="287"/>
        <end position="311"/>
    </location>
</feature>
<feature type="compositionally biased region" description="Polar residues" evidence="1">
    <location>
        <begin position="115"/>
        <end position="124"/>
    </location>
</feature>
<comment type="caution">
    <text evidence="2">The sequence shown here is derived from an EMBL/GenBank/DDBJ whole genome shotgun (WGS) entry which is preliminary data.</text>
</comment>